<gene>
    <name evidence="1" type="ORF">MMUR_17100</name>
</gene>
<dbReference type="Proteomes" id="UP000465241">
    <property type="component" value="Unassembled WGS sequence"/>
</dbReference>
<organism evidence="1 2">
    <name type="scientific">Mycolicibacterium murale</name>
    <dbReference type="NCBI Taxonomy" id="182220"/>
    <lineage>
        <taxon>Bacteria</taxon>
        <taxon>Bacillati</taxon>
        <taxon>Actinomycetota</taxon>
        <taxon>Actinomycetes</taxon>
        <taxon>Mycobacteriales</taxon>
        <taxon>Mycobacteriaceae</taxon>
        <taxon>Mycolicibacterium</taxon>
    </lineage>
</organism>
<evidence type="ECO:0000313" key="2">
    <source>
        <dbReference type="Proteomes" id="UP000465241"/>
    </source>
</evidence>
<dbReference type="AlphaFoldDB" id="A0A7I9WIS5"/>
<accession>A0A7I9WIS5</accession>
<sequence length="72" mass="8302">MNDDTATLPFGYRVLGPVSAPVGTILITPSTPRSRRWSELLRTWAARRRHPAPRRRPDFFEASAMAREMHRL</sequence>
<evidence type="ECO:0000313" key="1">
    <source>
        <dbReference type="EMBL" id="GFG57574.1"/>
    </source>
</evidence>
<dbReference type="EMBL" id="BLKT01000003">
    <property type="protein sequence ID" value="GFG57574.1"/>
    <property type="molecule type" value="Genomic_DNA"/>
</dbReference>
<protein>
    <submittedName>
        <fullName evidence="1">Uncharacterized protein</fullName>
    </submittedName>
</protein>
<comment type="caution">
    <text evidence="1">The sequence shown here is derived from an EMBL/GenBank/DDBJ whole genome shotgun (WGS) entry which is preliminary data.</text>
</comment>
<proteinExistence type="predicted"/>
<dbReference type="RefSeq" id="WP_193488717.1">
    <property type="nucleotide sequence ID" value="NZ_BAAAMC010000012.1"/>
</dbReference>
<reference evidence="1 2" key="1">
    <citation type="journal article" date="2019" name="Emerg. Microbes Infect.">
        <title>Comprehensive subspecies identification of 175 nontuberculous mycobacteria species based on 7547 genomic profiles.</title>
        <authorList>
            <person name="Matsumoto Y."/>
            <person name="Kinjo T."/>
            <person name="Motooka D."/>
            <person name="Nabeya D."/>
            <person name="Jung N."/>
            <person name="Uechi K."/>
            <person name="Horii T."/>
            <person name="Iida T."/>
            <person name="Fujita J."/>
            <person name="Nakamura S."/>
        </authorList>
    </citation>
    <scope>NUCLEOTIDE SEQUENCE [LARGE SCALE GENOMIC DNA]</scope>
    <source>
        <strain evidence="1 2">JCM 13392</strain>
    </source>
</reference>
<name>A0A7I9WIS5_9MYCO</name>
<keyword evidence="2" id="KW-1185">Reference proteome</keyword>